<sequence length="262" mass="28631">MRLRGEVCVGFGSLLSFAAVLLMIFCHVGQISTSNVPRHIYMAKVNATDYGAALTHALLDPIDGLYATNASAPLGKQKGLRDIYQWGLYSYCAYLDIRSNDTQGVCGNQTIGNQFRPYNALTGDMLSNYSAITYYIMYGTTFYDSKYLGQSTKAAYWMLLLGTITAALAFLTGFAKRSYLFFFSTGMSVVAAILLLVAATIWTVMIKKAGAIDDFVIGESSKATSLGITVHPGIGLYLLWASFALMFASIMPYMLVCCTYRG</sequence>
<feature type="transmembrane region" description="Helical" evidence="1">
    <location>
        <begin position="179"/>
        <end position="205"/>
    </location>
</feature>
<dbReference type="AlphaFoldDB" id="A0A0D7AHW1"/>
<dbReference type="GO" id="GO:0031505">
    <property type="term" value="P:fungal-type cell wall organization"/>
    <property type="evidence" value="ECO:0007669"/>
    <property type="project" value="TreeGrafter"/>
</dbReference>
<feature type="transmembrane region" description="Helical" evidence="1">
    <location>
        <begin position="234"/>
        <end position="256"/>
    </location>
</feature>
<dbReference type="OrthoDB" id="3349852at2759"/>
<feature type="transmembrane region" description="Helical" evidence="1">
    <location>
        <begin position="154"/>
        <end position="172"/>
    </location>
</feature>
<dbReference type="PANTHER" id="PTHR28019">
    <property type="entry name" value="CELL MEMBRANE PROTEIN YLR413W-RELATED"/>
    <property type="match status" value="1"/>
</dbReference>
<dbReference type="GO" id="GO:0005886">
    <property type="term" value="C:plasma membrane"/>
    <property type="evidence" value="ECO:0007669"/>
    <property type="project" value="InterPro"/>
</dbReference>
<accession>A0A0D7AHW1</accession>
<name>A0A0D7AHW1_9AGAR</name>
<keyword evidence="1" id="KW-0812">Transmembrane</keyword>
<proteinExistence type="predicted"/>
<reference evidence="2 3" key="1">
    <citation type="journal article" date="2015" name="Fungal Genet. Biol.">
        <title>Evolution of novel wood decay mechanisms in Agaricales revealed by the genome sequences of Fistulina hepatica and Cylindrobasidium torrendii.</title>
        <authorList>
            <person name="Floudas D."/>
            <person name="Held B.W."/>
            <person name="Riley R."/>
            <person name="Nagy L.G."/>
            <person name="Koehler G."/>
            <person name="Ransdell A.S."/>
            <person name="Younus H."/>
            <person name="Chow J."/>
            <person name="Chiniquy J."/>
            <person name="Lipzen A."/>
            <person name="Tritt A."/>
            <person name="Sun H."/>
            <person name="Haridas S."/>
            <person name="LaButti K."/>
            <person name="Ohm R.A."/>
            <person name="Kues U."/>
            <person name="Blanchette R.A."/>
            <person name="Grigoriev I.V."/>
            <person name="Minto R.E."/>
            <person name="Hibbett D.S."/>
        </authorList>
    </citation>
    <scope>NUCLEOTIDE SEQUENCE [LARGE SCALE GENOMIC DNA]</scope>
    <source>
        <strain evidence="2 3">ATCC 64428</strain>
    </source>
</reference>
<dbReference type="Gene3D" id="1.20.140.150">
    <property type="match status" value="1"/>
</dbReference>
<evidence type="ECO:0000313" key="2">
    <source>
        <dbReference type="EMBL" id="KIY51329.1"/>
    </source>
</evidence>
<keyword evidence="1" id="KW-0472">Membrane</keyword>
<keyword evidence="1" id="KW-1133">Transmembrane helix</keyword>
<dbReference type="EMBL" id="KN881666">
    <property type="protein sequence ID" value="KIY51329.1"/>
    <property type="molecule type" value="Genomic_DNA"/>
</dbReference>
<protein>
    <submittedName>
        <fullName evidence="2">Uncharacterized protein</fullName>
    </submittedName>
</protein>
<dbReference type="PANTHER" id="PTHR28019:SF2">
    <property type="entry name" value="CELL MEMBRANE PROTEIN YLR413W-RELATED"/>
    <property type="match status" value="1"/>
</dbReference>
<gene>
    <name evidence="2" type="ORF">FISHEDRAFT_37365</name>
</gene>
<evidence type="ECO:0000256" key="1">
    <source>
        <dbReference type="SAM" id="Phobius"/>
    </source>
</evidence>
<dbReference type="InterPro" id="IPR052413">
    <property type="entry name" value="SUR7_domain"/>
</dbReference>
<organism evidence="2 3">
    <name type="scientific">Fistulina hepatica ATCC 64428</name>
    <dbReference type="NCBI Taxonomy" id="1128425"/>
    <lineage>
        <taxon>Eukaryota</taxon>
        <taxon>Fungi</taxon>
        <taxon>Dikarya</taxon>
        <taxon>Basidiomycota</taxon>
        <taxon>Agaricomycotina</taxon>
        <taxon>Agaricomycetes</taxon>
        <taxon>Agaricomycetidae</taxon>
        <taxon>Agaricales</taxon>
        <taxon>Fistulinaceae</taxon>
        <taxon>Fistulina</taxon>
    </lineage>
</organism>
<dbReference type="Proteomes" id="UP000054144">
    <property type="component" value="Unassembled WGS sequence"/>
</dbReference>
<dbReference type="GO" id="GO:0051285">
    <property type="term" value="C:cell cortex of cell tip"/>
    <property type="evidence" value="ECO:0007669"/>
    <property type="project" value="TreeGrafter"/>
</dbReference>
<keyword evidence="3" id="KW-1185">Reference proteome</keyword>
<evidence type="ECO:0000313" key="3">
    <source>
        <dbReference type="Proteomes" id="UP000054144"/>
    </source>
</evidence>
<dbReference type="Pfam" id="PF06687">
    <property type="entry name" value="SUR7"/>
    <property type="match status" value="1"/>
</dbReference>
<dbReference type="InterPro" id="IPR009571">
    <property type="entry name" value="SUR7/Rim9-like_fungi"/>
</dbReference>